<keyword evidence="1" id="KW-0378">Hydrolase</keyword>
<dbReference type="Pfam" id="PF20434">
    <property type="entry name" value="BD-FAE"/>
    <property type="match status" value="1"/>
</dbReference>
<dbReference type="PANTHER" id="PTHR48081">
    <property type="entry name" value="AB HYDROLASE SUPERFAMILY PROTEIN C4A8.06C"/>
    <property type="match status" value="1"/>
</dbReference>
<dbReference type="AlphaFoldDB" id="A0A382JWN3"/>
<reference evidence="4" key="1">
    <citation type="submission" date="2018-05" db="EMBL/GenBank/DDBJ databases">
        <authorList>
            <person name="Lanie J.A."/>
            <person name="Ng W.-L."/>
            <person name="Kazmierczak K.M."/>
            <person name="Andrzejewski T.M."/>
            <person name="Davidsen T.M."/>
            <person name="Wayne K.J."/>
            <person name="Tettelin H."/>
            <person name="Glass J.I."/>
            <person name="Rusch D."/>
            <person name="Podicherti R."/>
            <person name="Tsui H.-C.T."/>
            <person name="Winkler M.E."/>
        </authorList>
    </citation>
    <scope>NUCLEOTIDE SEQUENCE</scope>
</reference>
<dbReference type="InterPro" id="IPR029058">
    <property type="entry name" value="AB_hydrolase_fold"/>
</dbReference>
<dbReference type="InterPro" id="IPR050300">
    <property type="entry name" value="GDXG_lipolytic_enzyme"/>
</dbReference>
<feature type="domain" description="Peptidase S9 prolyl oligopeptidase catalytic" evidence="2">
    <location>
        <begin position="225"/>
        <end position="319"/>
    </location>
</feature>
<dbReference type="GO" id="GO:0006508">
    <property type="term" value="P:proteolysis"/>
    <property type="evidence" value="ECO:0007669"/>
    <property type="project" value="InterPro"/>
</dbReference>
<dbReference type="Gene3D" id="3.40.50.1820">
    <property type="entry name" value="alpha/beta hydrolase"/>
    <property type="match status" value="1"/>
</dbReference>
<dbReference type="InterPro" id="IPR049492">
    <property type="entry name" value="BD-FAE-like_dom"/>
</dbReference>
<evidence type="ECO:0000259" key="3">
    <source>
        <dbReference type="Pfam" id="PF20434"/>
    </source>
</evidence>
<evidence type="ECO:0000256" key="1">
    <source>
        <dbReference type="ARBA" id="ARBA00022801"/>
    </source>
</evidence>
<evidence type="ECO:0000259" key="2">
    <source>
        <dbReference type="Pfam" id="PF00326"/>
    </source>
</evidence>
<dbReference type="GO" id="GO:0008236">
    <property type="term" value="F:serine-type peptidase activity"/>
    <property type="evidence" value="ECO:0007669"/>
    <property type="project" value="InterPro"/>
</dbReference>
<name>A0A382JWN3_9ZZZZ</name>
<protein>
    <submittedName>
        <fullName evidence="4">Uncharacterized protein</fullName>
    </submittedName>
</protein>
<accession>A0A382JWN3</accession>
<feature type="domain" description="BD-FAE-like" evidence="3">
    <location>
        <begin position="53"/>
        <end position="147"/>
    </location>
</feature>
<dbReference type="EMBL" id="UINC01076735">
    <property type="protein sequence ID" value="SVC16179.1"/>
    <property type="molecule type" value="Genomic_DNA"/>
</dbReference>
<dbReference type="InterPro" id="IPR001375">
    <property type="entry name" value="Peptidase_S9_cat"/>
</dbReference>
<dbReference type="SUPFAM" id="SSF53474">
    <property type="entry name" value="alpha/beta-Hydrolases"/>
    <property type="match status" value="1"/>
</dbReference>
<dbReference type="Pfam" id="PF00326">
    <property type="entry name" value="Peptidase_S9"/>
    <property type="match status" value="1"/>
</dbReference>
<organism evidence="4">
    <name type="scientific">marine metagenome</name>
    <dbReference type="NCBI Taxonomy" id="408172"/>
    <lineage>
        <taxon>unclassified sequences</taxon>
        <taxon>metagenomes</taxon>
        <taxon>ecological metagenomes</taxon>
    </lineage>
</organism>
<evidence type="ECO:0000313" key="4">
    <source>
        <dbReference type="EMBL" id="SVC16179.1"/>
    </source>
</evidence>
<gene>
    <name evidence="4" type="ORF">METZ01_LOCUS269033</name>
</gene>
<sequence length="319" mass="34861">MRHIASMLGLFPCALLLIPGPAFAQEQKTTVTTFTYKKVGDLEIKLDAHRAADKKIRPLAVWIHGGALINGGRQGIGPGRQLLQAGYVVVSIDYRLAPETKLPEIISDVEDAFEWIRKNGREKFQGDTSKIAVLGGSAGGYLTFSTGFRVQPPPTVLVSYWGYGDLIGSWYSEPSPHARHQGKSQAPAEMAAIEAGPPVANSRDRKGNGGTYYRTCRKLGIWPEKVSGFPESEAKKFAPFMPALNVSPTYPPTLMIHGTKDTDVPHEQSLIMAREFKKHGVPHRLISVKDGEHGLGGGKPKDIRAAHAAILPFIKNYMK</sequence>
<proteinExistence type="predicted"/>
<dbReference type="PANTHER" id="PTHR48081:SF3">
    <property type="entry name" value="ALPHA_BETA HYDROLASE FOLD-3 DOMAIN-CONTAINING PROTEIN"/>
    <property type="match status" value="1"/>
</dbReference>